<feature type="binding site" evidence="2">
    <location>
        <position position="73"/>
    </location>
    <ligand>
        <name>Fe cation</name>
        <dbReference type="ChEBI" id="CHEBI:24875"/>
    </ligand>
</feature>
<feature type="binding site" evidence="2">
    <location>
        <position position="119"/>
    </location>
    <ligand>
        <name>Fe cation</name>
        <dbReference type="ChEBI" id="CHEBI:24875"/>
    </ligand>
</feature>
<dbReference type="GO" id="GO:0046872">
    <property type="term" value="F:metal ion binding"/>
    <property type="evidence" value="ECO:0007669"/>
    <property type="project" value="UniProtKB-KW"/>
</dbReference>
<protein>
    <submittedName>
        <fullName evidence="6">Pirin family protein</fullName>
    </submittedName>
</protein>
<dbReference type="PANTHER" id="PTHR13903:SF8">
    <property type="entry name" value="PIRIN"/>
    <property type="match status" value="1"/>
</dbReference>
<dbReference type="InterPro" id="IPR014710">
    <property type="entry name" value="RmlC-like_jellyroll"/>
</dbReference>
<dbReference type="PIRSF" id="PIRSF006232">
    <property type="entry name" value="Pirin"/>
    <property type="match status" value="1"/>
</dbReference>
<feature type="domain" description="Pirin N-terminal" evidence="4">
    <location>
        <begin position="34"/>
        <end position="139"/>
    </location>
</feature>
<comment type="similarity">
    <text evidence="1 3">Belongs to the pirin family.</text>
</comment>
<dbReference type="CDD" id="cd02909">
    <property type="entry name" value="cupin_pirin_N"/>
    <property type="match status" value="1"/>
</dbReference>
<dbReference type="InterPro" id="IPR008778">
    <property type="entry name" value="Pirin_C_dom"/>
</dbReference>
<evidence type="ECO:0000313" key="6">
    <source>
        <dbReference type="EMBL" id="UZF87741.1"/>
    </source>
</evidence>
<sequence length="306" mass="33409">MSQLPADDPILGDARSCEAIEKVIVPRSHDLGGFQVRRALPAIGQRMVGPFIFFDQMGPAEFHLGEGLDVRPHPHIGLSTVTYLFDGEIMHRDSLGTALAIKPGAVNLMTAGRGIVHSERTGMEARATGPKLYGIQAWLALPKTHEEIAPEFKHHSAGELPRIVEGGKRISLIMGSAYGQTSPVQFPWDALYAEAVLSPGSILPLDPDYDERAIYIVSGKIDIAGDEFGAGQLLVFKPGDRISILAIDQARVMIVGGEPMDGPRNIWWNFVSSSKERIEQAKHEWKTGRFDTVPGDESEFIPLPEG</sequence>
<keyword evidence="2" id="KW-0408">Iron</keyword>
<dbReference type="SUPFAM" id="SSF51182">
    <property type="entry name" value="RmlC-like cupins"/>
    <property type="match status" value="1"/>
</dbReference>
<evidence type="ECO:0000259" key="5">
    <source>
        <dbReference type="Pfam" id="PF05726"/>
    </source>
</evidence>
<evidence type="ECO:0000256" key="3">
    <source>
        <dbReference type="RuleBase" id="RU003457"/>
    </source>
</evidence>
<dbReference type="EMBL" id="CP102774">
    <property type="protein sequence ID" value="UZF87741.1"/>
    <property type="molecule type" value="Genomic_DNA"/>
</dbReference>
<feature type="binding site" evidence="2">
    <location>
        <position position="117"/>
    </location>
    <ligand>
        <name>Fe cation</name>
        <dbReference type="ChEBI" id="CHEBI:24875"/>
    </ligand>
</feature>
<dbReference type="InterPro" id="IPR011051">
    <property type="entry name" value="RmlC_Cupin_sf"/>
</dbReference>
<evidence type="ECO:0000256" key="2">
    <source>
        <dbReference type="PIRSR" id="PIRSR006232-1"/>
    </source>
</evidence>
<keyword evidence="2" id="KW-0479">Metal-binding</keyword>
<dbReference type="Gene3D" id="2.60.120.10">
    <property type="entry name" value="Jelly Rolls"/>
    <property type="match status" value="2"/>
</dbReference>
<accession>A0A9E7ZV42</accession>
<dbReference type="AlphaFoldDB" id="A0A9E7ZV42"/>
<dbReference type="PANTHER" id="PTHR13903">
    <property type="entry name" value="PIRIN-RELATED"/>
    <property type="match status" value="1"/>
</dbReference>
<dbReference type="InterPro" id="IPR012093">
    <property type="entry name" value="Pirin"/>
</dbReference>
<evidence type="ECO:0000256" key="1">
    <source>
        <dbReference type="ARBA" id="ARBA00008416"/>
    </source>
</evidence>
<evidence type="ECO:0000259" key="4">
    <source>
        <dbReference type="Pfam" id="PF02678"/>
    </source>
</evidence>
<proteinExistence type="inferred from homology"/>
<organism evidence="6">
    <name type="scientific">Bosea sp. NBC_00436</name>
    <dbReference type="NCBI Taxonomy" id="2969620"/>
    <lineage>
        <taxon>Bacteria</taxon>
        <taxon>Pseudomonadati</taxon>
        <taxon>Pseudomonadota</taxon>
        <taxon>Alphaproteobacteria</taxon>
        <taxon>Hyphomicrobiales</taxon>
        <taxon>Boseaceae</taxon>
        <taxon>Bosea</taxon>
    </lineage>
</organism>
<dbReference type="Pfam" id="PF05726">
    <property type="entry name" value="Pirin_C"/>
    <property type="match status" value="1"/>
</dbReference>
<feature type="domain" description="Pirin C-terminal" evidence="5">
    <location>
        <begin position="192"/>
        <end position="291"/>
    </location>
</feature>
<gene>
    <name evidence="6" type="ORF">NWE54_02825</name>
</gene>
<reference evidence="6" key="1">
    <citation type="submission" date="2022-08" db="EMBL/GenBank/DDBJ databases">
        <title>Complete Genome Sequences of 2 Bosea sp. soil isolates.</title>
        <authorList>
            <person name="Alvarez Arevalo M."/>
            <person name="Sterndorff E.B."/>
            <person name="Faurdal D."/>
            <person name="Joergensen T.S."/>
            <person name="Weber T."/>
        </authorList>
    </citation>
    <scope>NUCLEOTIDE SEQUENCE</scope>
    <source>
        <strain evidence="6">NBC_00436</strain>
    </source>
</reference>
<dbReference type="CDD" id="cd02247">
    <property type="entry name" value="cupin_pirin_C"/>
    <property type="match status" value="1"/>
</dbReference>
<comment type="cofactor">
    <cofactor evidence="2">
        <name>Fe cation</name>
        <dbReference type="ChEBI" id="CHEBI:24875"/>
    </cofactor>
    <text evidence="2">Binds 1 Fe cation per subunit.</text>
</comment>
<name>A0A9E7ZV42_9HYPH</name>
<dbReference type="Pfam" id="PF02678">
    <property type="entry name" value="Pirin"/>
    <property type="match status" value="1"/>
</dbReference>
<feature type="binding site" evidence="2">
    <location>
        <position position="75"/>
    </location>
    <ligand>
        <name>Fe cation</name>
        <dbReference type="ChEBI" id="CHEBI:24875"/>
    </ligand>
</feature>
<dbReference type="InterPro" id="IPR003829">
    <property type="entry name" value="Pirin_N_dom"/>
</dbReference>